<evidence type="ECO:0000256" key="1">
    <source>
        <dbReference type="ARBA" id="ARBA00004255"/>
    </source>
</evidence>
<keyword evidence="4" id="KW-0472">Membrane</keyword>
<accession>A0ABT4V4B8</accession>
<dbReference type="InterPro" id="IPR038261">
    <property type="entry name" value="GPP34-like_sf"/>
</dbReference>
<sequence>MNAPRPLTLPEEFVLLAHQPSGTVQSVLRADAGCAAAELGDLALRGKLRIRTNKFEFLGIRVYRGTNAVELLDVSPTGLGWADALLDELARLSATRPVPVREWRQTRGVEAFDRHRAALVERGLLHHEPSDIPAQDRYLPHNPTRDALIAEIETAIGSHAPIGAHMLFRFDLANAIAQLRITKRGRWVMNRDRGIGPVADIPEDLRETSRVLTMVLPERSA</sequence>
<gene>
    <name evidence="5" type="ORF">OU415_22095</name>
</gene>
<dbReference type="RefSeq" id="WP_270950885.1">
    <property type="nucleotide sequence ID" value="NZ_JAQGLA010000039.1"/>
</dbReference>
<dbReference type="EMBL" id="JAQGLA010000039">
    <property type="protein sequence ID" value="MDA3628142.1"/>
    <property type="molecule type" value="Genomic_DNA"/>
</dbReference>
<evidence type="ECO:0000313" key="5">
    <source>
        <dbReference type="EMBL" id="MDA3628142.1"/>
    </source>
</evidence>
<evidence type="ECO:0000256" key="3">
    <source>
        <dbReference type="ARBA" id="ARBA00023121"/>
    </source>
</evidence>
<comment type="subcellular location">
    <subcellularLocation>
        <location evidence="1">Golgi apparatus membrane</location>
        <topology evidence="1">Peripheral membrane protein</topology>
        <orientation evidence="1">Cytoplasmic side</orientation>
    </subcellularLocation>
</comment>
<reference evidence="5 6" key="1">
    <citation type="submission" date="2022-11" db="EMBL/GenBank/DDBJ databases">
        <title>Draft genome sequence of Saccharopolyspora sp. WRP15-2 isolated from rhizosphere soils of wild rice in Thailand.</title>
        <authorList>
            <person name="Duangmal K."/>
            <person name="Kammanee S."/>
            <person name="Muangham S."/>
        </authorList>
    </citation>
    <scope>NUCLEOTIDE SEQUENCE [LARGE SCALE GENOMIC DNA]</scope>
    <source>
        <strain evidence="5 6">WRP15-2</strain>
    </source>
</reference>
<comment type="caution">
    <text evidence="5">The sequence shown here is derived from an EMBL/GenBank/DDBJ whole genome shotgun (WGS) entry which is preliminary data.</text>
</comment>
<keyword evidence="6" id="KW-1185">Reference proteome</keyword>
<dbReference type="Proteomes" id="UP001210380">
    <property type="component" value="Unassembled WGS sequence"/>
</dbReference>
<evidence type="ECO:0000256" key="2">
    <source>
        <dbReference type="ARBA" id="ARBA00023034"/>
    </source>
</evidence>
<organism evidence="5 6">
    <name type="scientific">Saccharopolyspora oryzae</name>
    <dbReference type="NCBI Taxonomy" id="2997343"/>
    <lineage>
        <taxon>Bacteria</taxon>
        <taxon>Bacillati</taxon>
        <taxon>Actinomycetota</taxon>
        <taxon>Actinomycetes</taxon>
        <taxon>Pseudonocardiales</taxon>
        <taxon>Pseudonocardiaceae</taxon>
        <taxon>Saccharopolyspora</taxon>
    </lineage>
</organism>
<keyword evidence="3" id="KW-0446">Lipid-binding</keyword>
<name>A0ABT4V4B8_9PSEU</name>
<protein>
    <submittedName>
        <fullName evidence="5">GPP34 family phosphoprotein</fullName>
    </submittedName>
</protein>
<keyword evidence="2" id="KW-0333">Golgi apparatus</keyword>
<dbReference type="Gene3D" id="1.10.3630.10">
    <property type="entry name" value="yeast vps74-n-term truncation variant domain like"/>
    <property type="match status" value="1"/>
</dbReference>
<evidence type="ECO:0000313" key="6">
    <source>
        <dbReference type="Proteomes" id="UP001210380"/>
    </source>
</evidence>
<dbReference type="InterPro" id="IPR008628">
    <property type="entry name" value="GPP34-like"/>
</dbReference>
<proteinExistence type="predicted"/>
<evidence type="ECO:0000256" key="4">
    <source>
        <dbReference type="ARBA" id="ARBA00023136"/>
    </source>
</evidence>
<dbReference type="Pfam" id="PF05719">
    <property type="entry name" value="GPP34"/>
    <property type="match status" value="1"/>
</dbReference>